<proteinExistence type="inferred from homology"/>
<dbReference type="PANTHER" id="PTHR18901">
    <property type="entry name" value="2-DEOXYGLUCOSE-6-PHOSPHATE PHOSPHATASE 2"/>
    <property type="match status" value="1"/>
</dbReference>
<name>A0A3A6PLZ1_9EURY</name>
<dbReference type="AlphaFoldDB" id="A0A3A6PLZ1"/>
<evidence type="ECO:0000313" key="3">
    <source>
        <dbReference type="Proteomes" id="UP000276588"/>
    </source>
</evidence>
<dbReference type="Pfam" id="PF13419">
    <property type="entry name" value="HAD_2"/>
    <property type="match status" value="1"/>
</dbReference>
<dbReference type="SFLD" id="SFLDS00003">
    <property type="entry name" value="Haloacid_Dehalogenase"/>
    <property type="match status" value="1"/>
</dbReference>
<evidence type="ECO:0000256" key="1">
    <source>
        <dbReference type="ARBA" id="ARBA00007958"/>
    </source>
</evidence>
<dbReference type="SUPFAM" id="SSF56784">
    <property type="entry name" value="HAD-like"/>
    <property type="match status" value="1"/>
</dbReference>
<dbReference type="InterPro" id="IPR006439">
    <property type="entry name" value="HAD-SF_hydro_IA"/>
</dbReference>
<sequence>MDESDATSQAVLFDMDGVIVDSERYWHDAQPEHIFPATLAGAYPDLDETTGMNYKEIYDYLDANYETKVSKKEFIDIFDETAREIYRERVSLLDGFHDLHDELVANEVIVSIVTSAPPAWHEIVTERFDIAVDATISAEDIDGEGKPAPDVYEHAADVLGIDSGDCLVVEDSKNGVEAGKRAGMVVIAYRSGPNDDTDLSAADVVVNGSEELRTEIRRRTGVAG</sequence>
<dbReference type="InterPro" id="IPR041492">
    <property type="entry name" value="HAD_2"/>
</dbReference>
<dbReference type="Gene3D" id="3.40.50.1000">
    <property type="entry name" value="HAD superfamily/HAD-like"/>
    <property type="match status" value="1"/>
</dbReference>
<keyword evidence="3" id="KW-1185">Reference proteome</keyword>
<dbReference type="SFLD" id="SFLDG01129">
    <property type="entry name" value="C1.5:_HAD__Beta-PGM__Phosphata"/>
    <property type="match status" value="1"/>
</dbReference>
<dbReference type="Proteomes" id="UP000276588">
    <property type="component" value="Unassembled WGS sequence"/>
</dbReference>
<evidence type="ECO:0000313" key="2">
    <source>
        <dbReference type="EMBL" id="RJX42447.1"/>
    </source>
</evidence>
<dbReference type="InterPro" id="IPR036412">
    <property type="entry name" value="HAD-like_sf"/>
</dbReference>
<dbReference type="InterPro" id="IPR023214">
    <property type="entry name" value="HAD_sf"/>
</dbReference>
<dbReference type="InterPro" id="IPR023198">
    <property type="entry name" value="PGP-like_dom2"/>
</dbReference>
<dbReference type="PANTHER" id="PTHR18901:SF38">
    <property type="entry name" value="PSEUDOURIDINE-5'-PHOSPHATASE"/>
    <property type="match status" value="1"/>
</dbReference>
<accession>A0A3A6PLZ1</accession>
<organism evidence="2 3">
    <name type="scientific">Halonotius aquaticus</name>
    <dbReference type="NCBI Taxonomy" id="2216978"/>
    <lineage>
        <taxon>Archaea</taxon>
        <taxon>Methanobacteriati</taxon>
        <taxon>Methanobacteriota</taxon>
        <taxon>Stenosarchaea group</taxon>
        <taxon>Halobacteria</taxon>
        <taxon>Halobacteriales</taxon>
        <taxon>Haloferacaceae</taxon>
        <taxon>Halonotius</taxon>
    </lineage>
</organism>
<dbReference type="OrthoDB" id="372285at2157"/>
<dbReference type="NCBIfam" id="TIGR01509">
    <property type="entry name" value="HAD-SF-IA-v3"/>
    <property type="match status" value="1"/>
</dbReference>
<gene>
    <name evidence="2" type="ORF">DM826_12485</name>
</gene>
<comment type="caution">
    <text evidence="2">The sequence shown here is derived from an EMBL/GenBank/DDBJ whole genome shotgun (WGS) entry which is preliminary data.</text>
</comment>
<dbReference type="Gene3D" id="1.10.150.240">
    <property type="entry name" value="Putative phosphatase, domain 2"/>
    <property type="match status" value="1"/>
</dbReference>
<reference evidence="2 3" key="1">
    <citation type="submission" date="2018-06" db="EMBL/GenBank/DDBJ databases">
        <title>Halonotius sp. F13-13 a new haloarchaeeon isolated from a solar saltern from Isla Cristina, Huelva, Spain.</title>
        <authorList>
            <person name="Duran-Viseras A."/>
            <person name="Sanchez-Porro C."/>
            <person name="Ventosa A."/>
        </authorList>
    </citation>
    <scope>NUCLEOTIDE SEQUENCE [LARGE SCALE GENOMIC DNA]</scope>
    <source>
        <strain evidence="2 3">F13-13</strain>
    </source>
</reference>
<protein>
    <submittedName>
        <fullName evidence="2">HAD family phosphatase</fullName>
    </submittedName>
</protein>
<comment type="similarity">
    <text evidence="1">Belongs to the HAD-like hydrolase superfamily.</text>
</comment>
<dbReference type="EMBL" id="QKNY01000018">
    <property type="protein sequence ID" value="RJX42447.1"/>
    <property type="molecule type" value="Genomic_DNA"/>
</dbReference>
<dbReference type="RefSeq" id="WP_120103756.1">
    <property type="nucleotide sequence ID" value="NZ_QKNY01000018.1"/>
</dbReference>